<keyword evidence="2" id="KW-0472">Membrane</keyword>
<feature type="region of interest" description="Disordered" evidence="1">
    <location>
        <begin position="11"/>
        <end position="50"/>
    </location>
</feature>
<keyword evidence="2" id="KW-1133">Transmembrane helix</keyword>
<dbReference type="STRING" id="1196353.SAMN05444921_109177"/>
<dbReference type="OrthoDB" id="9876412at2"/>
<gene>
    <name evidence="3" type="ORF">SAMN05444921_109177</name>
</gene>
<evidence type="ECO:0000256" key="1">
    <source>
        <dbReference type="SAM" id="MobiDB-lite"/>
    </source>
</evidence>
<feature type="transmembrane region" description="Helical" evidence="2">
    <location>
        <begin position="53"/>
        <end position="79"/>
    </location>
</feature>
<evidence type="ECO:0000313" key="3">
    <source>
        <dbReference type="EMBL" id="SDM52536.1"/>
    </source>
</evidence>
<dbReference type="AlphaFoldDB" id="A0A1G9TXV0"/>
<keyword evidence="2" id="KW-0812">Transmembrane</keyword>
<dbReference type="GeneID" id="40830413"/>
<protein>
    <submittedName>
        <fullName evidence="3">Uncharacterized protein</fullName>
    </submittedName>
</protein>
<feature type="transmembrane region" description="Helical" evidence="2">
    <location>
        <begin position="91"/>
        <end position="113"/>
    </location>
</feature>
<evidence type="ECO:0000313" key="4">
    <source>
        <dbReference type="Proteomes" id="UP000199063"/>
    </source>
</evidence>
<name>A0A1G9TXV0_9ACTN</name>
<keyword evidence="4" id="KW-1185">Reference proteome</keyword>
<sequence length="128" mass="13260">MYTSMHSRAEVSVGGPDGPARAAAPAATAPGGTRADGEPRGTGDSAGNRRWPYALGGALLVLMFFGMCALGALMATSCYELIREGSGLYELYLQSALFAGMGFVGLCALPAIAERNCVGRFIARRVPV</sequence>
<dbReference type="EMBL" id="FNHI01000009">
    <property type="protein sequence ID" value="SDM52536.1"/>
    <property type="molecule type" value="Genomic_DNA"/>
</dbReference>
<dbReference type="Proteomes" id="UP000199063">
    <property type="component" value="Unassembled WGS sequence"/>
</dbReference>
<dbReference type="RefSeq" id="WP_093655085.1">
    <property type="nucleotide sequence ID" value="NZ_FNHI01000009.1"/>
</dbReference>
<reference evidence="4" key="1">
    <citation type="submission" date="2016-10" db="EMBL/GenBank/DDBJ databases">
        <authorList>
            <person name="Varghese N."/>
            <person name="Submissions S."/>
        </authorList>
    </citation>
    <scope>NUCLEOTIDE SEQUENCE [LARGE SCALE GENOMIC DNA]</scope>
    <source>
        <strain evidence="4">CGMCC 4.7042</strain>
    </source>
</reference>
<proteinExistence type="predicted"/>
<organism evidence="3 4">
    <name type="scientific">Streptomyces wuyuanensis</name>
    <dbReference type="NCBI Taxonomy" id="1196353"/>
    <lineage>
        <taxon>Bacteria</taxon>
        <taxon>Bacillati</taxon>
        <taxon>Actinomycetota</taxon>
        <taxon>Actinomycetes</taxon>
        <taxon>Kitasatosporales</taxon>
        <taxon>Streptomycetaceae</taxon>
        <taxon>Streptomyces</taxon>
    </lineage>
</organism>
<accession>A0A1G9TXV0</accession>
<feature type="compositionally biased region" description="Low complexity" evidence="1">
    <location>
        <begin position="18"/>
        <end position="33"/>
    </location>
</feature>
<evidence type="ECO:0000256" key="2">
    <source>
        <dbReference type="SAM" id="Phobius"/>
    </source>
</evidence>